<evidence type="ECO:0000313" key="2">
    <source>
        <dbReference type="EMBL" id="NVO33063.1"/>
    </source>
</evidence>
<dbReference type="InterPro" id="IPR052754">
    <property type="entry name" value="NTPase_KAP_P-loop"/>
</dbReference>
<keyword evidence="3" id="KW-1185">Reference proteome</keyword>
<dbReference type="InterPro" id="IPR027417">
    <property type="entry name" value="P-loop_NTPase"/>
</dbReference>
<dbReference type="RefSeq" id="WP_176909908.1">
    <property type="nucleotide sequence ID" value="NZ_JABKAU010000047.1"/>
</dbReference>
<name>A0A7Y7PS78_9BACT</name>
<dbReference type="InterPro" id="IPR011646">
    <property type="entry name" value="KAP_P-loop"/>
</dbReference>
<accession>A0A7Y7PS78</accession>
<proteinExistence type="predicted"/>
<sequence length="738" mass="84597">MSTPAQYLTDKDIQEGSQDEFQRYEFAKRIANTILSQGNHESLAIGLYGQWGEGKTSVLNFIWKELNEPGTIRMLFNPWRYEGEDEILIAFFTGLAQVLNKRLRTKGEQAGVLIAQYAEAIIPKFEFFDGAVSTEPGTNVKKIGELLSTRSVPELKERVEAFLKKTKKRVVIFIDDIDRLDRKEIQALFRLIKLTADFNFVTYLLSFDDVMVARALGEIYEGGGEAAGHSFLEKIIQVPLRMPATNVQTMHDFLNNRLRQVLTQAGVALTDYEHQSLHFALRSSVLTRLTTPRQAVRYCNALGFSIGLLQGEVRTHDLILIEALKAFYPEVYRFISHQRHNITGATLQQTDQDRLKRDLDPILELTSPHLAARTLLFMLFPRILLVYKAIDNMGLFGSRNDQDLVAQKAIASDYYFQRYFSYAVQRGEISDRQFVQLLQLLDSNALEPALQLARGLMEHASPKELLRRLSVYVNDARTLPYSQTYIHLLARLGPKFQIGPNRWHDSDADAAARLLIELLRYIPKEEERYSIAQQLITTQMPFDLSYTFVRELLMHVLHYQSPDRVKLAGHEQPAFSTTQFKDLALLLVKYALTEAGLKPLYEIYSEKTQSLLFEIWPTEAEGISAADYLNHRLTSNPKELYGWLEFIAHDIQIGNNLAFRGDLTMDVFTTASKVLDLGYLHTVARELIGKDTLTLAFEASMTNKPTREERLKQFVYLYEREKHRSDVVNRIANLDMDA</sequence>
<dbReference type="PANTHER" id="PTHR22674:SF6">
    <property type="entry name" value="NTPASE KAP FAMILY P-LOOP DOMAIN-CONTAINING PROTEIN 1"/>
    <property type="match status" value="1"/>
</dbReference>
<evidence type="ECO:0000313" key="3">
    <source>
        <dbReference type="Proteomes" id="UP000565521"/>
    </source>
</evidence>
<feature type="domain" description="KAP NTPase" evidence="1">
    <location>
        <begin position="25"/>
        <end position="303"/>
    </location>
</feature>
<dbReference type="AlphaFoldDB" id="A0A7Y7PS78"/>
<dbReference type="PANTHER" id="PTHR22674">
    <property type="entry name" value="NTPASE, KAP FAMILY P-LOOP DOMAIN-CONTAINING 1"/>
    <property type="match status" value="1"/>
</dbReference>
<dbReference type="Gene3D" id="3.40.50.300">
    <property type="entry name" value="P-loop containing nucleotide triphosphate hydrolases"/>
    <property type="match status" value="1"/>
</dbReference>
<protein>
    <recommendedName>
        <fullName evidence="1">KAP NTPase domain-containing protein</fullName>
    </recommendedName>
</protein>
<dbReference type="SUPFAM" id="SSF52540">
    <property type="entry name" value="P-loop containing nucleoside triphosphate hydrolases"/>
    <property type="match status" value="1"/>
</dbReference>
<organism evidence="2 3">
    <name type="scientific">Hymenobacter lapidiphilus</name>
    <dbReference type="NCBI Taxonomy" id="2608003"/>
    <lineage>
        <taxon>Bacteria</taxon>
        <taxon>Pseudomonadati</taxon>
        <taxon>Bacteroidota</taxon>
        <taxon>Cytophagia</taxon>
        <taxon>Cytophagales</taxon>
        <taxon>Hymenobacteraceae</taxon>
        <taxon>Hymenobacter</taxon>
    </lineage>
</organism>
<dbReference type="EMBL" id="JABKAU010000047">
    <property type="protein sequence ID" value="NVO33063.1"/>
    <property type="molecule type" value="Genomic_DNA"/>
</dbReference>
<reference evidence="2 3" key="1">
    <citation type="submission" date="2020-05" db="EMBL/GenBank/DDBJ databases">
        <title>Hymenobacter terrestris sp. nov. and Hymenobacter lapidiphilus sp. nov., isolated from regoliths in Antarctica.</title>
        <authorList>
            <person name="Sedlacek I."/>
            <person name="Pantucek R."/>
            <person name="Zeman M."/>
            <person name="Holochova P."/>
            <person name="Kralova S."/>
            <person name="Stankova E."/>
            <person name="Sedo O."/>
            <person name="Micenkova L."/>
            <person name="Svec P."/>
            <person name="Gupta V."/>
            <person name="Sood U."/>
            <person name="Korpole U.S."/>
            <person name="Lal R."/>
        </authorList>
    </citation>
    <scope>NUCLEOTIDE SEQUENCE [LARGE SCALE GENOMIC DNA]</scope>
    <source>
        <strain evidence="2 3">P5342</strain>
    </source>
</reference>
<dbReference type="Pfam" id="PF07693">
    <property type="entry name" value="KAP_NTPase"/>
    <property type="match status" value="1"/>
</dbReference>
<evidence type="ECO:0000259" key="1">
    <source>
        <dbReference type="Pfam" id="PF07693"/>
    </source>
</evidence>
<gene>
    <name evidence="2" type="ORF">HW554_17785</name>
</gene>
<comment type="caution">
    <text evidence="2">The sequence shown here is derived from an EMBL/GenBank/DDBJ whole genome shotgun (WGS) entry which is preliminary data.</text>
</comment>
<dbReference type="Proteomes" id="UP000565521">
    <property type="component" value="Unassembled WGS sequence"/>
</dbReference>